<protein>
    <submittedName>
        <fullName evidence="1">Uncharacterized protein</fullName>
    </submittedName>
</protein>
<organism evidence="1 2">
    <name type="scientific">Cyclotella atomus</name>
    <dbReference type="NCBI Taxonomy" id="382360"/>
    <lineage>
        <taxon>Eukaryota</taxon>
        <taxon>Sar</taxon>
        <taxon>Stramenopiles</taxon>
        <taxon>Ochrophyta</taxon>
        <taxon>Bacillariophyta</taxon>
        <taxon>Coscinodiscophyceae</taxon>
        <taxon>Thalassiosirophycidae</taxon>
        <taxon>Stephanodiscales</taxon>
        <taxon>Stephanodiscaceae</taxon>
        <taxon>Cyclotella</taxon>
    </lineage>
</organism>
<evidence type="ECO:0000313" key="2">
    <source>
        <dbReference type="Proteomes" id="UP001530400"/>
    </source>
</evidence>
<name>A0ABD3PV22_9STRA</name>
<comment type="caution">
    <text evidence="1">The sequence shown here is derived from an EMBL/GenBank/DDBJ whole genome shotgun (WGS) entry which is preliminary data.</text>
</comment>
<accession>A0ABD3PV22</accession>
<evidence type="ECO:0000313" key="1">
    <source>
        <dbReference type="EMBL" id="KAL3790065.1"/>
    </source>
</evidence>
<proteinExistence type="predicted"/>
<sequence length="289" mass="32206">MDSAGNTPLHVAAVHNNLSAMEALYPALFEEDSSVEEEVDQPRMQNEMSTSFYGSPREYYSQKEPESWPQNSYYNTSNIPHKIEEEHNESSLDSLSDSLTVKSLVIENESLANFVWLLVGIVVTQIKNLCDVIVSRTSRSKPLIPRTEPPEHVREAMERYKLSRQKTFKAGSVKRIAPWLIGGGSTSNIVSRIKLPLMRVSKAVSQLMDGDEFTSISQHLRLSSNIKSNPNSSNEFGWKGMSDPPAINALRHTSVIRFQSSLESIPSSPSLSNNQVIATLLSAPFEPAR</sequence>
<gene>
    <name evidence="1" type="ORF">ACHAWO_004822</name>
</gene>
<dbReference type="EMBL" id="JALLPJ020000511">
    <property type="protein sequence ID" value="KAL3790065.1"/>
    <property type="molecule type" value="Genomic_DNA"/>
</dbReference>
<reference evidence="1 2" key="1">
    <citation type="submission" date="2024-10" db="EMBL/GenBank/DDBJ databases">
        <title>Updated reference genomes for cyclostephanoid diatoms.</title>
        <authorList>
            <person name="Roberts W.R."/>
            <person name="Alverson A.J."/>
        </authorList>
    </citation>
    <scope>NUCLEOTIDE SEQUENCE [LARGE SCALE GENOMIC DNA]</scope>
    <source>
        <strain evidence="1 2">AJA010-31</strain>
    </source>
</reference>
<dbReference type="Proteomes" id="UP001530400">
    <property type="component" value="Unassembled WGS sequence"/>
</dbReference>
<keyword evidence="2" id="KW-1185">Reference proteome</keyword>
<dbReference type="AlphaFoldDB" id="A0ABD3PV22"/>